<dbReference type="GO" id="GO:0005634">
    <property type="term" value="C:nucleus"/>
    <property type="evidence" value="ECO:0007669"/>
    <property type="project" value="UniProtKB-SubCell"/>
</dbReference>
<dbReference type="PANTHER" id="PTHR23081">
    <property type="entry name" value="RNA POLYMERASE II CTD PHOSPHATASE"/>
    <property type="match status" value="1"/>
</dbReference>
<evidence type="ECO:0000256" key="3">
    <source>
        <dbReference type="ARBA" id="ARBA00022801"/>
    </source>
</evidence>
<evidence type="ECO:0000256" key="6">
    <source>
        <dbReference type="ARBA" id="ARBA00048336"/>
    </source>
</evidence>
<feature type="region of interest" description="Disordered" evidence="7">
    <location>
        <begin position="116"/>
        <end position="184"/>
    </location>
</feature>
<organism evidence="9 10">
    <name type="scientific">Zizania palustris</name>
    <name type="common">Northern wild rice</name>
    <dbReference type="NCBI Taxonomy" id="103762"/>
    <lineage>
        <taxon>Eukaryota</taxon>
        <taxon>Viridiplantae</taxon>
        <taxon>Streptophyta</taxon>
        <taxon>Embryophyta</taxon>
        <taxon>Tracheophyta</taxon>
        <taxon>Spermatophyta</taxon>
        <taxon>Magnoliopsida</taxon>
        <taxon>Liliopsida</taxon>
        <taxon>Poales</taxon>
        <taxon>Poaceae</taxon>
        <taxon>BOP clade</taxon>
        <taxon>Oryzoideae</taxon>
        <taxon>Oryzeae</taxon>
        <taxon>Zizaniinae</taxon>
        <taxon>Zizania</taxon>
    </lineage>
</organism>
<dbReference type="Pfam" id="PF25505">
    <property type="entry name" value="ARM_CPL3"/>
    <property type="match status" value="1"/>
</dbReference>
<feature type="compositionally biased region" description="Acidic residues" evidence="7">
    <location>
        <begin position="116"/>
        <end position="140"/>
    </location>
</feature>
<keyword evidence="10" id="KW-1185">Reference proteome</keyword>
<dbReference type="GO" id="GO:0008420">
    <property type="term" value="F:RNA polymerase II CTD heptapeptide repeat phosphatase activity"/>
    <property type="evidence" value="ECO:0007669"/>
    <property type="project" value="InterPro"/>
</dbReference>
<feature type="region of interest" description="Disordered" evidence="7">
    <location>
        <begin position="787"/>
        <end position="860"/>
    </location>
</feature>
<evidence type="ECO:0000256" key="5">
    <source>
        <dbReference type="ARBA" id="ARBA00047761"/>
    </source>
</evidence>
<gene>
    <name evidence="9" type="ORF">GUJ93_ZPchr0011g28923</name>
</gene>
<feature type="compositionally biased region" description="Polar residues" evidence="7">
    <location>
        <begin position="484"/>
        <end position="502"/>
    </location>
</feature>
<comment type="subcellular location">
    <subcellularLocation>
        <location evidence="1">Nucleus</location>
    </subcellularLocation>
</comment>
<dbReference type="EMBL" id="JAAALK010000081">
    <property type="protein sequence ID" value="KAG8089886.1"/>
    <property type="molecule type" value="Genomic_DNA"/>
</dbReference>
<dbReference type="Proteomes" id="UP000729402">
    <property type="component" value="Unassembled WGS sequence"/>
</dbReference>
<dbReference type="InterPro" id="IPR039189">
    <property type="entry name" value="Fcp1"/>
</dbReference>
<reference evidence="9" key="2">
    <citation type="submission" date="2021-02" db="EMBL/GenBank/DDBJ databases">
        <authorList>
            <person name="Kimball J.A."/>
            <person name="Haas M.W."/>
            <person name="Macchietto M."/>
            <person name="Kono T."/>
            <person name="Duquette J."/>
            <person name="Shao M."/>
        </authorList>
    </citation>
    <scope>NUCLEOTIDE SEQUENCE</scope>
    <source>
        <tissue evidence="9">Fresh leaf tissue</tissue>
    </source>
</reference>
<dbReference type="InterPro" id="IPR057473">
    <property type="entry name" value="ARM_CPL3"/>
</dbReference>
<feature type="compositionally biased region" description="Low complexity" evidence="7">
    <location>
        <begin position="64"/>
        <end position="76"/>
    </location>
</feature>
<evidence type="ECO:0000256" key="7">
    <source>
        <dbReference type="SAM" id="MobiDB-lite"/>
    </source>
</evidence>
<proteinExistence type="predicted"/>
<feature type="compositionally biased region" description="Polar residues" evidence="7">
    <location>
        <begin position="804"/>
        <end position="815"/>
    </location>
</feature>
<evidence type="ECO:0000256" key="2">
    <source>
        <dbReference type="ARBA" id="ARBA00013081"/>
    </source>
</evidence>
<evidence type="ECO:0000259" key="8">
    <source>
        <dbReference type="Pfam" id="PF25505"/>
    </source>
</evidence>
<evidence type="ECO:0000313" key="10">
    <source>
        <dbReference type="Proteomes" id="UP000729402"/>
    </source>
</evidence>
<dbReference type="OrthoDB" id="10249888at2759"/>
<dbReference type="AlphaFoldDB" id="A0A8J5WJY9"/>
<protein>
    <recommendedName>
        <fullName evidence="2">protein-serine/threonine phosphatase</fullName>
        <ecNumber evidence="2">3.1.3.16</ecNumber>
    </recommendedName>
</protein>
<evidence type="ECO:0000256" key="4">
    <source>
        <dbReference type="ARBA" id="ARBA00023242"/>
    </source>
</evidence>
<evidence type="ECO:0000256" key="1">
    <source>
        <dbReference type="ARBA" id="ARBA00004123"/>
    </source>
</evidence>
<feature type="region of interest" description="Disordered" evidence="7">
    <location>
        <begin position="444"/>
        <end position="471"/>
    </location>
</feature>
<comment type="caution">
    <text evidence="9">The sequence shown here is derived from an EMBL/GenBank/DDBJ whole genome shotgun (WGS) entry which is preliminary data.</text>
</comment>
<comment type="catalytic activity">
    <reaction evidence="5">
        <text>O-phospho-L-seryl-[protein] + H2O = L-seryl-[protein] + phosphate</text>
        <dbReference type="Rhea" id="RHEA:20629"/>
        <dbReference type="Rhea" id="RHEA-COMP:9863"/>
        <dbReference type="Rhea" id="RHEA-COMP:11604"/>
        <dbReference type="ChEBI" id="CHEBI:15377"/>
        <dbReference type="ChEBI" id="CHEBI:29999"/>
        <dbReference type="ChEBI" id="CHEBI:43474"/>
        <dbReference type="ChEBI" id="CHEBI:83421"/>
        <dbReference type="EC" id="3.1.3.16"/>
    </reaction>
</comment>
<feature type="domain" description="CPL3 ARM repeat" evidence="8">
    <location>
        <begin position="193"/>
        <end position="311"/>
    </location>
</feature>
<feature type="region of interest" description="Disordered" evidence="7">
    <location>
        <begin position="21"/>
        <end position="77"/>
    </location>
</feature>
<name>A0A8J5WJY9_ZIZPA</name>
<dbReference type="EC" id="3.1.3.16" evidence="2"/>
<keyword evidence="4" id="KW-0539">Nucleus</keyword>
<keyword evidence="3" id="KW-0378">Hydrolase</keyword>
<feature type="compositionally biased region" description="Polar residues" evidence="7">
    <location>
        <begin position="828"/>
        <end position="860"/>
    </location>
</feature>
<evidence type="ECO:0000313" key="9">
    <source>
        <dbReference type="EMBL" id="KAG8089886.1"/>
    </source>
</evidence>
<dbReference type="PANTHER" id="PTHR23081:SF2">
    <property type="entry name" value="RNA POLYMERASE II C-TERMINAL DOMAIN PHOSPHATASE-LIKE 3"/>
    <property type="match status" value="1"/>
</dbReference>
<comment type="catalytic activity">
    <reaction evidence="6">
        <text>O-phospho-L-threonyl-[protein] + H2O = L-threonyl-[protein] + phosphate</text>
        <dbReference type="Rhea" id="RHEA:47004"/>
        <dbReference type="Rhea" id="RHEA-COMP:11060"/>
        <dbReference type="Rhea" id="RHEA-COMP:11605"/>
        <dbReference type="ChEBI" id="CHEBI:15377"/>
        <dbReference type="ChEBI" id="CHEBI:30013"/>
        <dbReference type="ChEBI" id="CHEBI:43474"/>
        <dbReference type="ChEBI" id="CHEBI:61977"/>
        <dbReference type="EC" id="3.1.3.16"/>
    </reaction>
</comment>
<accession>A0A8J5WJY9</accession>
<feature type="compositionally biased region" description="Basic and acidic residues" evidence="7">
    <location>
        <begin position="816"/>
        <end position="827"/>
    </location>
</feature>
<sequence>MRVTVTPKDEERLVVLMARERPRSAAVAPGGDLVTDAAGGGDGSDGDSSGSLEEISADDFKNESSGGAAATGSAAAQRSRVWMGYSMPRSYAPAFHSFAWAQAVQNKPLVPHVAADEDEVEHVVDTSDEEKEEGEIEEGEAVLTSSSPARAQPETIDLDSDAPEKSESVAVEGSGNTAADAEEDEVDFDQRVGTILEELEMVSIEEAEKSFEGACTRLRTCFENLKPLFPESGSPMPMLDALVHQAFVGIDTITTVANSHDLPKREQTKNMLLKLLFHIKNRYSDMLTPDQRDELDSRVRQLAFVDCKDNVNGPNATCGTNTTNVVAPSSQDSSQRLPFELGAGNAFSRNQELKVEIPTKNRIVSPLLDLHADYDENSLPSPTRDSAPPFPVPKPIGFGAFPMAPDRPSFRERVEPAKNSSYPSLTDAMKAVCSYQEKYGKKSTFATDDLPSPTPSGDGDKPVNKGGDMFGEVSSFSSNKIALPSVNQMPASRPSTVSSSDSFAGGPPGYAKQIENSVSGYNHVLKPTAKSRDPRLRFVKRDPGGIADANRHVIFSESNASKDVTMCGGVSVNSRKHKAVDEPLVDENLLKRSRGGVGNLRDMPSIGRGGWAKDGGNITSYSIDGFQPNQNTRLGNNTAGSLNLRTDGTLVNNINNTMNSSGTSTAVLQAPQTNSAPQTSSAPAISLPTMLKDIAVNPTMLMHWIQMEQQKMSASEPQQRVTASIGMTSNVTAGIVLPLGNAAKATEVVPVASVRPQVPIQMVPVPSPNDAGVIRMKPRDPRRILHSNIAQKNDTVPPVGVEQARSNGTALPDSQGSKDHFPDREQQAEQVQISALPSQPVTSSARPVAMNTNPVNPVSNSQLAATSLMPHGNTSQTSSSVNRADPRLAAGENESNADAATNTGSAIALDSVLPASPWGDVDHLLDGYDDQQKALIQKERARRIMEQHKMFSARKLCLVLDLDHTLLNSAKFIEVDPIHEEIYERKRNKTGRG</sequence>
<feature type="region of interest" description="Disordered" evidence="7">
    <location>
        <begin position="484"/>
        <end position="505"/>
    </location>
</feature>
<reference evidence="9" key="1">
    <citation type="journal article" date="2021" name="bioRxiv">
        <title>Whole Genome Assembly and Annotation of Northern Wild Rice, Zizania palustris L., Supports a Whole Genome Duplication in the Zizania Genus.</title>
        <authorList>
            <person name="Haas M."/>
            <person name="Kono T."/>
            <person name="Macchietto M."/>
            <person name="Millas R."/>
            <person name="McGilp L."/>
            <person name="Shao M."/>
            <person name="Duquette J."/>
            <person name="Hirsch C.N."/>
            <person name="Kimball J."/>
        </authorList>
    </citation>
    <scope>NUCLEOTIDE SEQUENCE</scope>
    <source>
        <tissue evidence="9">Fresh leaf tissue</tissue>
    </source>
</reference>